<evidence type="ECO:0000313" key="3">
    <source>
        <dbReference type="EMBL" id="AWI08821.1"/>
    </source>
</evidence>
<evidence type="ECO:0000313" key="4">
    <source>
        <dbReference type="Proteomes" id="UP000244896"/>
    </source>
</evidence>
<name>A0A2U8E1V9_9BACT</name>
<dbReference type="Proteomes" id="UP000244896">
    <property type="component" value="Chromosome"/>
</dbReference>
<feature type="domain" description="NERD" evidence="2">
    <location>
        <begin position="130"/>
        <end position="254"/>
    </location>
</feature>
<protein>
    <recommendedName>
        <fullName evidence="2">NERD domain-containing protein</fullName>
    </recommendedName>
</protein>
<feature type="transmembrane region" description="Helical" evidence="1">
    <location>
        <begin position="98"/>
        <end position="122"/>
    </location>
</feature>
<dbReference type="PROSITE" id="PS50965">
    <property type="entry name" value="NERD"/>
    <property type="match status" value="1"/>
</dbReference>
<feature type="transmembrane region" description="Helical" evidence="1">
    <location>
        <begin position="6"/>
        <end position="26"/>
    </location>
</feature>
<dbReference type="AlphaFoldDB" id="A0A2U8E1V9"/>
<dbReference type="KEGG" id="elut:CKA38_05735"/>
<keyword evidence="1" id="KW-0812">Transmembrane</keyword>
<dbReference type="OrthoDB" id="9813328at2"/>
<feature type="transmembrane region" description="Helical" evidence="1">
    <location>
        <begin position="62"/>
        <end position="86"/>
    </location>
</feature>
<evidence type="ECO:0000259" key="2">
    <source>
        <dbReference type="PROSITE" id="PS50965"/>
    </source>
</evidence>
<sequence>MDLITTPAFIFCLCTVVCIVLCHAIWRWRENRNNERVTPGFKLLRGPGESLQRQIAAIDDKLFSWLLNILGLPLIMLASTAGAYLLSGKTAFDGFVAILIQYVLPLVFIWTLYSTICLLRLLSKRRNLYLGYFGERIVSENLDPLRAKGACVFHDVPVSAEQGRVNIDHVVICPAGVFAIETKTRRKGPVREGRADGKIIYDGAQLAYPWGEDTFGISQAANNALWLEKTIAKTGNPNVPVHAILTFPGWRIELADSAANSVVCVLTPAQIPLHLETLPPKLTANQVKQLAQHLETLCRDVEF</sequence>
<dbReference type="Pfam" id="PF08378">
    <property type="entry name" value="NERD"/>
    <property type="match status" value="1"/>
</dbReference>
<keyword evidence="4" id="KW-1185">Reference proteome</keyword>
<keyword evidence="1" id="KW-1133">Transmembrane helix</keyword>
<dbReference type="RefSeq" id="WP_108824631.1">
    <property type="nucleotide sequence ID" value="NZ_CP023004.1"/>
</dbReference>
<keyword evidence="1" id="KW-0472">Membrane</keyword>
<dbReference type="InterPro" id="IPR011528">
    <property type="entry name" value="NERD"/>
</dbReference>
<dbReference type="EMBL" id="CP023004">
    <property type="protein sequence ID" value="AWI08821.1"/>
    <property type="molecule type" value="Genomic_DNA"/>
</dbReference>
<evidence type="ECO:0000256" key="1">
    <source>
        <dbReference type="SAM" id="Phobius"/>
    </source>
</evidence>
<reference evidence="3 4" key="1">
    <citation type="journal article" date="2018" name="Syst. Appl. Microbiol.">
        <title>Ereboglobus luteus gen. nov. sp. nov. from cockroach guts, and new insights into the oxygen relationship of the genera Opitutus and Didymococcus (Verrucomicrobia: Opitutaceae).</title>
        <authorList>
            <person name="Tegtmeier D."/>
            <person name="Belitz A."/>
            <person name="Radek R."/>
            <person name="Heimerl T."/>
            <person name="Brune A."/>
        </authorList>
    </citation>
    <scope>NUCLEOTIDE SEQUENCE [LARGE SCALE GENOMIC DNA]</scope>
    <source>
        <strain evidence="3 4">Ho45</strain>
    </source>
</reference>
<organism evidence="3 4">
    <name type="scientific">Ereboglobus luteus</name>
    <dbReference type="NCBI Taxonomy" id="1796921"/>
    <lineage>
        <taxon>Bacteria</taxon>
        <taxon>Pseudomonadati</taxon>
        <taxon>Verrucomicrobiota</taxon>
        <taxon>Opitutia</taxon>
        <taxon>Opitutales</taxon>
        <taxon>Opitutaceae</taxon>
        <taxon>Ereboglobus</taxon>
    </lineage>
</organism>
<proteinExistence type="predicted"/>
<gene>
    <name evidence="3" type="ORF">CKA38_05735</name>
</gene>
<accession>A0A2U8E1V9</accession>